<evidence type="ECO:0000313" key="8">
    <source>
        <dbReference type="EMBL" id="EEB15414.1"/>
    </source>
</evidence>
<dbReference type="PANTHER" id="PTHR23113:SF363">
    <property type="entry name" value="PROTEIN SON OF SEVENLESS"/>
    <property type="match status" value="1"/>
</dbReference>
<dbReference type="InterPro" id="IPR036964">
    <property type="entry name" value="RASGEF_cat_dom_sf"/>
</dbReference>
<dbReference type="CDD" id="cd00155">
    <property type="entry name" value="RasGEF"/>
    <property type="match status" value="1"/>
</dbReference>
<dbReference type="Pfam" id="PF22697">
    <property type="entry name" value="SOS1_NGEF_PH"/>
    <property type="match status" value="1"/>
</dbReference>
<dbReference type="SUPFAM" id="SSF48366">
    <property type="entry name" value="Ras GEF"/>
    <property type="match status" value="1"/>
</dbReference>
<dbReference type="PRINTS" id="PR00620">
    <property type="entry name" value="HISTONEH2A"/>
</dbReference>
<evidence type="ECO:0000259" key="4">
    <source>
        <dbReference type="PROSITE" id="PS50003"/>
    </source>
</evidence>
<keyword evidence="10" id="KW-1185">Reference proteome</keyword>
<proteinExistence type="predicted"/>
<dbReference type="RefSeq" id="XP_002428152.1">
    <property type="nucleotide sequence ID" value="XM_002428107.1"/>
</dbReference>
<dbReference type="GO" id="GO:0046982">
    <property type="term" value="F:protein heterodimerization activity"/>
    <property type="evidence" value="ECO:0007669"/>
    <property type="project" value="InterPro"/>
</dbReference>
<dbReference type="Pfam" id="PF00621">
    <property type="entry name" value="RhoGEF"/>
    <property type="match status" value="1"/>
</dbReference>
<feature type="domain" description="N-terminal Ras-GEF" evidence="7">
    <location>
        <begin position="603"/>
        <end position="751"/>
    </location>
</feature>
<dbReference type="EMBL" id="DS235379">
    <property type="protein sequence ID" value="EEB15414.1"/>
    <property type="molecule type" value="Genomic_DNA"/>
</dbReference>
<dbReference type="CDD" id="cd01261">
    <property type="entry name" value="PH_SOS"/>
    <property type="match status" value="1"/>
</dbReference>
<dbReference type="Gene3D" id="2.30.29.30">
    <property type="entry name" value="Pleckstrin-homology domain (PH domain)/Phosphotyrosine-binding domain (PTB)"/>
    <property type="match status" value="1"/>
</dbReference>
<dbReference type="Gene3D" id="6.10.250.3060">
    <property type="match status" value="1"/>
</dbReference>
<gene>
    <name evidence="9" type="primary">8233474</name>
    <name evidence="8" type="ORF">Phum_PHUM366140</name>
</gene>
<protein>
    <submittedName>
        <fullName evidence="8">Ras GTP exchange factor, son of sevenless, putative</fullName>
    </submittedName>
</protein>
<evidence type="ECO:0000313" key="10">
    <source>
        <dbReference type="Proteomes" id="UP000009046"/>
    </source>
</evidence>
<dbReference type="EnsemblMetazoa" id="PHUM366140-RA">
    <property type="protein sequence ID" value="PHUM366140-PA"/>
    <property type="gene ID" value="PHUM366140"/>
</dbReference>
<dbReference type="Gene3D" id="1.20.900.10">
    <property type="entry name" value="Dbl homology (DH) domain"/>
    <property type="match status" value="1"/>
</dbReference>
<dbReference type="KEGG" id="phu:Phum_PHUM366140"/>
<dbReference type="SMART" id="SM00325">
    <property type="entry name" value="RhoGEF"/>
    <property type="match status" value="1"/>
</dbReference>
<feature type="domain" description="DH" evidence="6">
    <location>
        <begin position="211"/>
        <end position="398"/>
    </location>
</feature>
<dbReference type="InterPro" id="IPR009072">
    <property type="entry name" value="Histone-fold"/>
</dbReference>
<reference evidence="8" key="2">
    <citation type="submission" date="2007-04" db="EMBL/GenBank/DDBJ databases">
        <title>The genome of the human body louse.</title>
        <authorList>
            <consortium name="The Human Body Louse Genome Consortium"/>
            <person name="Kirkness E."/>
            <person name="Walenz B."/>
            <person name="Hass B."/>
            <person name="Bruggner R."/>
            <person name="Strausberg R."/>
        </authorList>
    </citation>
    <scope>NUCLEOTIDE SEQUENCE</scope>
    <source>
        <strain evidence="8">USDA</strain>
    </source>
</reference>
<dbReference type="Pfam" id="PF00618">
    <property type="entry name" value="RasGEF_N"/>
    <property type="match status" value="1"/>
</dbReference>
<dbReference type="SMART" id="SM00147">
    <property type="entry name" value="RasGEF"/>
    <property type="match status" value="1"/>
</dbReference>
<dbReference type="SMART" id="SM00233">
    <property type="entry name" value="PH"/>
    <property type="match status" value="1"/>
</dbReference>
<dbReference type="GO" id="GO:0000786">
    <property type="term" value="C:nucleosome"/>
    <property type="evidence" value="ECO:0007669"/>
    <property type="project" value="InterPro"/>
</dbReference>
<dbReference type="PROSITE" id="PS50009">
    <property type="entry name" value="RASGEF_CAT"/>
    <property type="match status" value="1"/>
</dbReference>
<dbReference type="PROSITE" id="PS50003">
    <property type="entry name" value="PH_DOMAIN"/>
    <property type="match status" value="1"/>
</dbReference>
<organism>
    <name type="scientific">Pediculus humanus subsp. corporis</name>
    <name type="common">Body louse</name>
    <dbReference type="NCBI Taxonomy" id="121224"/>
    <lineage>
        <taxon>Eukaryota</taxon>
        <taxon>Metazoa</taxon>
        <taxon>Ecdysozoa</taxon>
        <taxon>Arthropoda</taxon>
        <taxon>Hexapoda</taxon>
        <taxon>Insecta</taxon>
        <taxon>Pterygota</taxon>
        <taxon>Neoptera</taxon>
        <taxon>Paraneoptera</taxon>
        <taxon>Psocodea</taxon>
        <taxon>Troctomorpha</taxon>
        <taxon>Phthiraptera</taxon>
        <taxon>Anoplura</taxon>
        <taxon>Pediculidae</taxon>
        <taxon>Pediculus</taxon>
    </lineage>
</organism>
<dbReference type="SUPFAM" id="SSF48065">
    <property type="entry name" value="DBL homology domain (DH-domain)"/>
    <property type="match status" value="1"/>
</dbReference>
<dbReference type="SUPFAM" id="SSF50729">
    <property type="entry name" value="PH domain-like"/>
    <property type="match status" value="1"/>
</dbReference>
<dbReference type="eggNOG" id="KOG3417">
    <property type="taxonomic scope" value="Eukaryota"/>
</dbReference>
<dbReference type="Pfam" id="PF00617">
    <property type="entry name" value="RasGEF"/>
    <property type="match status" value="1"/>
</dbReference>
<keyword evidence="1 2" id="KW-0344">Guanine-nucleotide releasing factor</keyword>
<sequence>MFSSPSSAIESQNYDFEKAENAAKWKGVFVNSLRKVLEQVHSSLTARDDALEYVESLILRLLGMLCARPPPHTTQDVEERVRRTFPTPIDRWALTDAKEAIEKGKKKSPLVLPVDRVHHLLQKEVLQYKLDSQVSFYIVAVLEYISADILKLAGNYVKNIRHVEITCQDIRVAMCADKVLMDMFHQDEGGSSSSTATIEESEGIQPRTSLTYEEVVKDLIHDEKQYLRDLHMIIKVFREEIAKLTNNPKDLEDMFSNIMDIYELTITLLGSLEDMVEISEEKQLPAVGSCFEELAEAAEFDVYGKYARDMMSSKSREALHRLLSRPEVSETLHTAGQGFCEAVKYYLPKLLLGPVWHCFLYFDYMKVLNKLTPMVEDKESLEQVEGLLRPLQMELTSLIGNVARRDTNVRMHSRVRRQIAIEKTNELQRSIDGWEGKDIGQCCNEFIREDVLGKLSSGKRLTERRAFLFDGLMVLCKPNSKRTSVSVTTQQTTAEFRLKERFFIRKVYITDKEDTEDLKNAFEISPRVQPSVILVAKSPEDKNIWMADLIMLNTKSMLDRLLDSILLDEEKKHPLKLPPPHLYKFAEADSKDNIVLDETEGSGVPLIKGATLYKLIERLTYHIYADPMFVRTFLTTYRSFCSPQELLDLLVERFNIPEPQLFYDDNKETSESDKTIKNSQREDWKRFRKEYCQPVQFRVLNVLRHWVDHHFYDFERDATLLEKLHHFLDTVNGKSMRKWVDSVLKIVQRKCDSNEIQREITFAFDRSPPPIEWHIRCPEEEWSILTLHPIEIARQLTLLEFELYRAVKPSELVGSVWTKKDKEKTSPNLLKMIKHTTNFTRWLEKNIIDAENLEERIAIVSRIIEVMMVLQELNNFNGVLAVVSAMGSAGVFRLKFTFQALSARLDKALEEARELNAGHFKKYQQKLRSINPPCVPFFGMYLTNILFIEEGNPDYLPNSPKLINFSKRRKVAEITGEIQQYQNQPYCFSVELKIRHFLENLCPFENQTDAEIGNYLFNKSLEIEPRMCKQPPRFPRKWPELNLKSPGTKPKNLPGRSHPPMPLPSIDRHRSPSTMRLQEDQEPETPKTPHTPPHRPTPDLIDNTVFMPVLIGGRSGNQSPGGQVLVSSATPSPGTSPSPAHPPALPPPPPPPAKSIELVRLPSSKIVRSAVAPPLPPRRKKENSTGESIPDVPPRDQSPPPLPPRSNPSHLQRRNSALDVGQNEGQTTVPRRHMSVNGPFLSTMPRSGHKALPVNHQISTMPAPTFHVPNHSQDTQSHGQGVPPFYGHLSFGSHNLQATQTAILGTHNLSQSCRNSGNFNFNTNKPVTIGTGMTGMTTTTTPPITTAPHPLRHHPHVRNFENVLENLELNNASSPTRKTSHNFNFKSNSSDIDKQQQKTILTAYGKNENSPKLLPENLGIPYPGEELSNRLTAVSPQKSTKEIKSSRLSGNQEDIHLNCILSTPELPPKIHLGKKSPVYAKGSGETLFHFDSQKIHRMNSSSQDGHS</sequence>
<accession>E0VPV8</accession>
<feature type="compositionally biased region" description="Pro residues" evidence="3">
    <location>
        <begin position="1134"/>
        <end position="1153"/>
    </location>
</feature>
<feature type="region of interest" description="Disordered" evidence="3">
    <location>
        <begin position="1372"/>
        <end position="1394"/>
    </location>
</feature>
<dbReference type="InterPro" id="IPR001895">
    <property type="entry name" value="RASGEF_cat_dom"/>
</dbReference>
<dbReference type="PROSITE" id="PS00720">
    <property type="entry name" value="RASGEF"/>
    <property type="match status" value="1"/>
</dbReference>
<dbReference type="OMA" id="KNTHRED"/>
<dbReference type="OrthoDB" id="546434at2759"/>
<dbReference type="GO" id="GO:0005886">
    <property type="term" value="C:plasma membrane"/>
    <property type="evidence" value="ECO:0007669"/>
    <property type="project" value="TreeGrafter"/>
</dbReference>
<dbReference type="InterPro" id="IPR035899">
    <property type="entry name" value="DBL_dom_sf"/>
</dbReference>
<evidence type="ECO:0000259" key="5">
    <source>
        <dbReference type="PROSITE" id="PS50009"/>
    </source>
</evidence>
<evidence type="ECO:0000256" key="2">
    <source>
        <dbReference type="PROSITE-ProRule" id="PRU00168"/>
    </source>
</evidence>
<dbReference type="InParanoid" id="E0VPV8"/>
<dbReference type="FunCoup" id="E0VPV8">
    <property type="interactions" value="1265"/>
</dbReference>
<feature type="domain" description="Ras-GEF" evidence="5">
    <location>
        <begin position="788"/>
        <end position="1026"/>
    </location>
</feature>
<dbReference type="PROSITE" id="PS50212">
    <property type="entry name" value="RASGEF_NTER"/>
    <property type="match status" value="1"/>
</dbReference>
<dbReference type="InterPro" id="IPR008937">
    <property type="entry name" value="Ras-like_GEF"/>
</dbReference>
<evidence type="ECO:0000259" key="6">
    <source>
        <dbReference type="PROSITE" id="PS50010"/>
    </source>
</evidence>
<feature type="region of interest" description="Disordered" evidence="3">
    <location>
        <begin position="1029"/>
        <end position="1212"/>
    </location>
</feature>
<dbReference type="HOGENOM" id="CLU_002744_2_1_1"/>
<dbReference type="CDD" id="cd22914">
    <property type="entry name" value="HFD_SOS1_rpt1"/>
    <property type="match status" value="1"/>
</dbReference>
<dbReference type="STRING" id="121224.E0VPV8"/>
<feature type="domain" description="PH" evidence="4">
    <location>
        <begin position="445"/>
        <end position="554"/>
    </location>
</feature>
<dbReference type="SMART" id="SM00229">
    <property type="entry name" value="RasGEFN"/>
    <property type="match status" value="1"/>
</dbReference>
<dbReference type="InterPro" id="IPR023578">
    <property type="entry name" value="Ras_GEF_dom_sf"/>
</dbReference>
<dbReference type="InterPro" id="IPR011993">
    <property type="entry name" value="PH-like_dom_sf"/>
</dbReference>
<dbReference type="InterPro" id="IPR001849">
    <property type="entry name" value="PH_domain"/>
</dbReference>
<dbReference type="Gene3D" id="1.10.20.10">
    <property type="entry name" value="Histone, subunit A"/>
    <property type="match status" value="1"/>
</dbReference>
<dbReference type="InterPro" id="IPR000651">
    <property type="entry name" value="Ras-like_Gua-exchang_fac_N"/>
</dbReference>
<dbReference type="GeneID" id="8233474"/>
<dbReference type="VEuPathDB" id="VectorBase:PHUM366140"/>
<dbReference type="CDD" id="cd22915">
    <property type="entry name" value="HFD_SOS1_rpt2"/>
    <property type="match status" value="1"/>
</dbReference>
<dbReference type="Proteomes" id="UP000009046">
    <property type="component" value="Unassembled WGS sequence"/>
</dbReference>
<feature type="compositionally biased region" description="Pro residues" evidence="3">
    <location>
        <begin position="1196"/>
        <end position="1206"/>
    </location>
</feature>
<evidence type="ECO:0000259" key="7">
    <source>
        <dbReference type="PROSITE" id="PS50212"/>
    </source>
</evidence>
<dbReference type="GO" id="GO:0007265">
    <property type="term" value="P:Ras protein signal transduction"/>
    <property type="evidence" value="ECO:0007669"/>
    <property type="project" value="TreeGrafter"/>
</dbReference>
<evidence type="ECO:0000256" key="3">
    <source>
        <dbReference type="SAM" id="MobiDB-lite"/>
    </source>
</evidence>
<dbReference type="CTD" id="8233474"/>
<feature type="compositionally biased region" description="Polar residues" evidence="3">
    <location>
        <begin position="1372"/>
        <end position="1390"/>
    </location>
</feature>
<dbReference type="SMART" id="SM00414">
    <property type="entry name" value="H2A"/>
    <property type="match status" value="1"/>
</dbReference>
<dbReference type="PROSITE" id="PS50010">
    <property type="entry name" value="DH_2"/>
    <property type="match status" value="1"/>
</dbReference>
<dbReference type="InterPro" id="IPR002119">
    <property type="entry name" value="Histone_H2A"/>
</dbReference>
<dbReference type="InterPro" id="IPR000219">
    <property type="entry name" value="DH_dom"/>
</dbReference>
<dbReference type="PANTHER" id="PTHR23113">
    <property type="entry name" value="GUANINE NUCLEOTIDE EXCHANGE FACTOR"/>
    <property type="match status" value="1"/>
</dbReference>
<dbReference type="FunFam" id="1.10.20.10:FF:000029">
    <property type="entry name" value="son of sevenless homolog 1 isoform X1"/>
    <property type="match status" value="1"/>
</dbReference>
<reference evidence="9" key="3">
    <citation type="submission" date="2020-05" db="UniProtKB">
        <authorList>
            <consortium name="EnsemblMetazoa"/>
        </authorList>
    </citation>
    <scope>IDENTIFICATION</scope>
    <source>
        <strain evidence="9">USDA</strain>
    </source>
</reference>
<name>E0VPV8_PEDHC</name>
<evidence type="ECO:0000256" key="1">
    <source>
        <dbReference type="ARBA" id="ARBA00022658"/>
    </source>
</evidence>
<dbReference type="GO" id="GO:0005085">
    <property type="term" value="F:guanyl-nucleotide exchange factor activity"/>
    <property type="evidence" value="ECO:0007669"/>
    <property type="project" value="UniProtKB-KW"/>
</dbReference>
<dbReference type="GO" id="GO:0003677">
    <property type="term" value="F:DNA binding"/>
    <property type="evidence" value="ECO:0007669"/>
    <property type="project" value="InterPro"/>
</dbReference>
<evidence type="ECO:0000313" key="9">
    <source>
        <dbReference type="EnsemblMetazoa" id="PHUM366140-PA"/>
    </source>
</evidence>
<dbReference type="Gene3D" id="1.20.870.10">
    <property type="entry name" value="Son of sevenless (SoS) protein Chain: S domain 1"/>
    <property type="match status" value="1"/>
</dbReference>
<dbReference type="GO" id="GO:0030527">
    <property type="term" value="F:structural constituent of chromatin"/>
    <property type="evidence" value="ECO:0007669"/>
    <property type="project" value="InterPro"/>
</dbReference>
<dbReference type="InterPro" id="IPR019804">
    <property type="entry name" value="Ras_G-nucl-exch_fac_CS"/>
</dbReference>
<dbReference type="SUPFAM" id="SSF47113">
    <property type="entry name" value="Histone-fold"/>
    <property type="match status" value="1"/>
</dbReference>
<reference evidence="8" key="1">
    <citation type="submission" date="2007-04" db="EMBL/GenBank/DDBJ databases">
        <title>Annotation of Pediculus humanus corporis strain USDA.</title>
        <authorList>
            <person name="Kirkness E."/>
            <person name="Hannick L."/>
            <person name="Hass B."/>
            <person name="Bruggner R."/>
            <person name="Lawson D."/>
            <person name="Bidwell S."/>
            <person name="Joardar V."/>
            <person name="Caler E."/>
            <person name="Walenz B."/>
            <person name="Inman J."/>
            <person name="Schobel S."/>
            <person name="Galinsky K."/>
            <person name="Amedeo P."/>
            <person name="Strausberg R."/>
        </authorList>
    </citation>
    <scope>NUCLEOTIDE SEQUENCE</scope>
    <source>
        <strain evidence="8">USDA</strain>
    </source>
</reference>
<dbReference type="Gene3D" id="1.10.840.10">
    <property type="entry name" value="Ras guanine-nucleotide exchange factors catalytic domain"/>
    <property type="match status" value="1"/>
</dbReference>
<dbReference type="InterPro" id="IPR055251">
    <property type="entry name" value="SOS1_NGEF_PH"/>
</dbReference>
<dbReference type="CDD" id="cd06224">
    <property type="entry name" value="REM"/>
    <property type="match status" value="1"/>
</dbReference>
<dbReference type="EMBL" id="AAZO01004262">
    <property type="status" value="NOT_ANNOTATED_CDS"/>
    <property type="molecule type" value="Genomic_DNA"/>
</dbReference>